<gene>
    <name evidence="1" type="ORF">SPHINGO8BC_51165</name>
</gene>
<evidence type="ECO:0000313" key="1">
    <source>
        <dbReference type="EMBL" id="VXC96030.1"/>
    </source>
</evidence>
<sequence length="64" mass="7398">MSCQQKQICLSSHTFVAIQQADDNKKQQEEMAYIFENNNPRTGSSHRSYRTIYDASTIRQKTLG</sequence>
<protein>
    <submittedName>
        <fullName evidence="1">Uncharacterized protein</fullName>
    </submittedName>
</protein>
<dbReference type="Proteomes" id="UP000432350">
    <property type="component" value="Unassembled WGS sequence"/>
</dbReference>
<organism evidence="1 2">
    <name type="scientific">Sphingobacterium multivorum</name>
    <dbReference type="NCBI Taxonomy" id="28454"/>
    <lineage>
        <taxon>Bacteria</taxon>
        <taxon>Pseudomonadati</taxon>
        <taxon>Bacteroidota</taxon>
        <taxon>Sphingobacteriia</taxon>
        <taxon>Sphingobacteriales</taxon>
        <taxon>Sphingobacteriaceae</taxon>
        <taxon>Sphingobacterium</taxon>
    </lineage>
</organism>
<name>A0A654CTN2_SPHMU</name>
<reference evidence="1 2" key="1">
    <citation type="submission" date="2019-10" db="EMBL/GenBank/DDBJ databases">
        <authorList>
            <person name="Karimi E."/>
        </authorList>
    </citation>
    <scope>NUCLEOTIDE SEQUENCE [LARGE SCALE GENOMIC DNA]</scope>
    <source>
        <strain evidence="1 2">Sphingobacterium sp. 8BC</strain>
    </source>
</reference>
<dbReference type="EMBL" id="CABWMV010000024">
    <property type="protein sequence ID" value="VXC96030.1"/>
    <property type="molecule type" value="Genomic_DNA"/>
</dbReference>
<accession>A0A654CTN2</accession>
<proteinExistence type="predicted"/>
<evidence type="ECO:0000313" key="2">
    <source>
        <dbReference type="Proteomes" id="UP000432350"/>
    </source>
</evidence>
<dbReference type="AlphaFoldDB" id="A0A654CTN2"/>